<accession>A0A9D4MCL1</accession>
<dbReference type="GO" id="GO:0016020">
    <property type="term" value="C:membrane"/>
    <property type="evidence" value="ECO:0007669"/>
    <property type="project" value="TreeGrafter"/>
</dbReference>
<gene>
    <name evidence="3" type="ORF">DPMN_037026</name>
</gene>
<feature type="transmembrane region" description="Helical" evidence="2">
    <location>
        <begin position="51"/>
        <end position="70"/>
    </location>
</feature>
<feature type="region of interest" description="Disordered" evidence="1">
    <location>
        <begin position="1"/>
        <end position="22"/>
    </location>
</feature>
<keyword evidence="2" id="KW-0812">Transmembrane</keyword>
<name>A0A9D4MCL1_DREPO</name>
<protein>
    <recommendedName>
        <fullName evidence="5">ADP-ribosylation factor-like protein 6-interacting protein 1</fullName>
    </recommendedName>
</protein>
<sequence length="146" mass="16939">MEEERSIDSNNFNSDESQERKDPLSQIKHDLEGWREVLLPLNKLLNWEKSVYPGIIVGSTTFIFMLIWYFQPSVLTTFSLIGLTLSLVDFLVPLVGPTVLGRSKWTGVQEKQYEQICIRILNFRYHVCEFTNSAITLKNERPKIVS</sequence>
<feature type="transmembrane region" description="Helical" evidence="2">
    <location>
        <begin position="76"/>
        <end position="95"/>
    </location>
</feature>
<evidence type="ECO:0000256" key="2">
    <source>
        <dbReference type="SAM" id="Phobius"/>
    </source>
</evidence>
<evidence type="ECO:0000313" key="3">
    <source>
        <dbReference type="EMBL" id="KAH3873786.1"/>
    </source>
</evidence>
<dbReference type="PANTHER" id="PTHR20952">
    <property type="entry name" value="ADP-RIBOSYLATION-LIKE FACTOR 6-INTERACTING PROTEIN"/>
    <property type="match status" value="1"/>
</dbReference>
<dbReference type="InterPro" id="IPR052114">
    <property type="entry name" value="ER_autophagy_membrane_reg"/>
</dbReference>
<evidence type="ECO:0000256" key="1">
    <source>
        <dbReference type="SAM" id="MobiDB-lite"/>
    </source>
</evidence>
<comment type="caution">
    <text evidence="3">The sequence shown here is derived from an EMBL/GenBank/DDBJ whole genome shotgun (WGS) entry which is preliminary data.</text>
</comment>
<dbReference type="EMBL" id="JAIWYP010000002">
    <property type="protein sequence ID" value="KAH3873786.1"/>
    <property type="molecule type" value="Genomic_DNA"/>
</dbReference>
<organism evidence="3 4">
    <name type="scientific">Dreissena polymorpha</name>
    <name type="common">Zebra mussel</name>
    <name type="synonym">Mytilus polymorpha</name>
    <dbReference type="NCBI Taxonomy" id="45954"/>
    <lineage>
        <taxon>Eukaryota</taxon>
        <taxon>Metazoa</taxon>
        <taxon>Spiralia</taxon>
        <taxon>Lophotrochozoa</taxon>
        <taxon>Mollusca</taxon>
        <taxon>Bivalvia</taxon>
        <taxon>Autobranchia</taxon>
        <taxon>Heteroconchia</taxon>
        <taxon>Euheterodonta</taxon>
        <taxon>Imparidentia</taxon>
        <taxon>Neoheterodontei</taxon>
        <taxon>Myida</taxon>
        <taxon>Dreissenoidea</taxon>
        <taxon>Dreissenidae</taxon>
        <taxon>Dreissena</taxon>
    </lineage>
</organism>
<reference evidence="3" key="2">
    <citation type="submission" date="2020-11" db="EMBL/GenBank/DDBJ databases">
        <authorList>
            <person name="McCartney M.A."/>
            <person name="Auch B."/>
            <person name="Kono T."/>
            <person name="Mallez S."/>
            <person name="Becker A."/>
            <person name="Gohl D.M."/>
            <person name="Silverstein K.A.T."/>
            <person name="Koren S."/>
            <person name="Bechman K.B."/>
            <person name="Herman A."/>
            <person name="Abrahante J.E."/>
            <person name="Garbe J."/>
        </authorList>
    </citation>
    <scope>NUCLEOTIDE SEQUENCE</scope>
    <source>
        <strain evidence="3">Duluth1</strain>
        <tissue evidence="3">Whole animal</tissue>
    </source>
</reference>
<evidence type="ECO:0008006" key="5">
    <source>
        <dbReference type="Google" id="ProtNLM"/>
    </source>
</evidence>
<dbReference type="PANTHER" id="PTHR20952:SF0">
    <property type="entry name" value="ADP-RIBOSYLATION FACTOR-LIKE PROTEIN 6-INTERACTING PROTEIN 1"/>
    <property type="match status" value="1"/>
</dbReference>
<evidence type="ECO:0000313" key="4">
    <source>
        <dbReference type="Proteomes" id="UP000828390"/>
    </source>
</evidence>
<keyword evidence="2" id="KW-0472">Membrane</keyword>
<keyword evidence="2" id="KW-1133">Transmembrane helix</keyword>
<reference evidence="3" key="1">
    <citation type="journal article" date="2019" name="bioRxiv">
        <title>The Genome of the Zebra Mussel, Dreissena polymorpha: A Resource for Invasive Species Research.</title>
        <authorList>
            <person name="McCartney M.A."/>
            <person name="Auch B."/>
            <person name="Kono T."/>
            <person name="Mallez S."/>
            <person name="Zhang Y."/>
            <person name="Obille A."/>
            <person name="Becker A."/>
            <person name="Abrahante J.E."/>
            <person name="Garbe J."/>
            <person name="Badalamenti J.P."/>
            <person name="Herman A."/>
            <person name="Mangelson H."/>
            <person name="Liachko I."/>
            <person name="Sullivan S."/>
            <person name="Sone E.D."/>
            <person name="Koren S."/>
            <person name="Silverstein K.A.T."/>
            <person name="Beckman K.B."/>
            <person name="Gohl D.M."/>
        </authorList>
    </citation>
    <scope>NUCLEOTIDE SEQUENCE</scope>
    <source>
        <strain evidence="3">Duluth1</strain>
        <tissue evidence="3">Whole animal</tissue>
    </source>
</reference>
<proteinExistence type="predicted"/>
<keyword evidence="4" id="KW-1185">Reference proteome</keyword>
<dbReference type="Proteomes" id="UP000828390">
    <property type="component" value="Unassembled WGS sequence"/>
</dbReference>
<dbReference type="AlphaFoldDB" id="A0A9D4MCL1"/>